<feature type="compositionally biased region" description="Polar residues" evidence="1">
    <location>
        <begin position="251"/>
        <end position="269"/>
    </location>
</feature>
<feature type="region of interest" description="Disordered" evidence="1">
    <location>
        <begin position="250"/>
        <end position="269"/>
    </location>
</feature>
<keyword evidence="3" id="KW-1185">Reference proteome</keyword>
<comment type="caution">
    <text evidence="2">The sequence shown here is derived from an EMBL/GenBank/DDBJ whole genome shotgun (WGS) entry which is preliminary data.</text>
</comment>
<dbReference type="RefSeq" id="WP_184203368.1">
    <property type="nucleotide sequence ID" value="NZ_JACHGW010000006.1"/>
</dbReference>
<dbReference type="EMBL" id="JACHGW010000006">
    <property type="protein sequence ID" value="MBB6053268.1"/>
    <property type="molecule type" value="Genomic_DNA"/>
</dbReference>
<accession>A0A7W9W8Y9</accession>
<name>A0A7W9W8Y9_ARMRO</name>
<reference evidence="2 3" key="1">
    <citation type="submission" date="2020-08" db="EMBL/GenBank/DDBJ databases">
        <title>Genomic Encyclopedia of Type Strains, Phase IV (KMG-IV): sequencing the most valuable type-strain genomes for metagenomic binning, comparative biology and taxonomic classification.</title>
        <authorList>
            <person name="Goeker M."/>
        </authorList>
    </citation>
    <scope>NUCLEOTIDE SEQUENCE [LARGE SCALE GENOMIC DNA]</scope>
    <source>
        <strain evidence="2 3">DSM 23562</strain>
    </source>
</reference>
<proteinExistence type="predicted"/>
<dbReference type="AlphaFoldDB" id="A0A7W9W8Y9"/>
<evidence type="ECO:0000313" key="3">
    <source>
        <dbReference type="Proteomes" id="UP000520814"/>
    </source>
</evidence>
<evidence type="ECO:0000313" key="2">
    <source>
        <dbReference type="EMBL" id="MBB6053268.1"/>
    </source>
</evidence>
<evidence type="ECO:0000256" key="1">
    <source>
        <dbReference type="SAM" id="MobiDB-lite"/>
    </source>
</evidence>
<dbReference type="Proteomes" id="UP000520814">
    <property type="component" value="Unassembled WGS sequence"/>
</dbReference>
<organism evidence="2 3">
    <name type="scientific">Armatimonas rosea</name>
    <dbReference type="NCBI Taxonomy" id="685828"/>
    <lineage>
        <taxon>Bacteria</taxon>
        <taxon>Bacillati</taxon>
        <taxon>Armatimonadota</taxon>
        <taxon>Armatimonadia</taxon>
        <taxon>Armatimonadales</taxon>
        <taxon>Armatimonadaceae</taxon>
        <taxon>Armatimonas</taxon>
    </lineage>
</organism>
<sequence length="269" mass="28631">MKLYLVLTGILTFASGTTALKGAVISHEQLETEAADIDFLLGNAAIEPHDPEATSSVETDQNITQDETTIQLLPGIAVYRPDGLLPVLIEGESTPTWCVPGDFQRYLQPGEPETRASGLVREILVGSYRSPADDDNDDPACLGTFIPDSEWDAVVAAVHRERLQLIEEIGFDPTIERPDESKPRGETWLAERSNWETEVVGLKEHIASLEAQLAASAPAPAPSALPENALELIQAAGSLSKPKAEAVLAALTSTATPESTGAPESSTPA</sequence>
<protein>
    <submittedName>
        <fullName evidence="2">Uncharacterized protein</fullName>
    </submittedName>
</protein>
<gene>
    <name evidence="2" type="ORF">HNQ39_005102</name>
</gene>